<evidence type="ECO:0000313" key="12">
    <source>
        <dbReference type="Proteomes" id="UP001500827"/>
    </source>
</evidence>
<dbReference type="InterPro" id="IPR011583">
    <property type="entry name" value="Chitinase_II/V-like_cat"/>
</dbReference>
<dbReference type="SUPFAM" id="SSF51445">
    <property type="entry name" value="(Trans)glycosidases"/>
    <property type="match status" value="1"/>
</dbReference>
<dbReference type="InterPro" id="IPR001223">
    <property type="entry name" value="Glyco_hydro18_cat"/>
</dbReference>
<evidence type="ECO:0000259" key="9">
    <source>
        <dbReference type="PROSITE" id="PS51677"/>
    </source>
</evidence>
<dbReference type="Pfam" id="PF01522">
    <property type="entry name" value="Polysacc_deac_1"/>
    <property type="match status" value="1"/>
</dbReference>
<dbReference type="InterPro" id="IPR017853">
    <property type="entry name" value="GH"/>
</dbReference>
<dbReference type="SUPFAM" id="SSF88713">
    <property type="entry name" value="Glycoside hydrolase/deacetylase"/>
    <property type="match status" value="1"/>
</dbReference>
<feature type="transmembrane region" description="Helical" evidence="8">
    <location>
        <begin position="1006"/>
        <end position="1039"/>
    </location>
</feature>
<dbReference type="InterPro" id="IPR029070">
    <property type="entry name" value="Chitinase_insertion_sf"/>
</dbReference>
<evidence type="ECO:0000256" key="3">
    <source>
        <dbReference type="ARBA" id="ARBA00010973"/>
    </source>
</evidence>
<dbReference type="InterPro" id="IPR029044">
    <property type="entry name" value="Nucleotide-diphossugar_trans"/>
</dbReference>
<dbReference type="Gene3D" id="3.20.20.370">
    <property type="entry name" value="Glycoside hydrolase/deacetylase"/>
    <property type="match status" value="1"/>
</dbReference>
<evidence type="ECO:0000256" key="8">
    <source>
        <dbReference type="SAM" id="Phobius"/>
    </source>
</evidence>
<evidence type="ECO:0000256" key="5">
    <source>
        <dbReference type="ARBA" id="ARBA00022676"/>
    </source>
</evidence>
<keyword evidence="8" id="KW-0472">Membrane</keyword>
<feature type="transmembrane region" description="Helical" evidence="8">
    <location>
        <begin position="722"/>
        <end position="747"/>
    </location>
</feature>
<keyword evidence="12" id="KW-1185">Reference proteome</keyword>
<keyword evidence="8" id="KW-1133">Transmembrane helix</keyword>
<evidence type="ECO:0000256" key="4">
    <source>
        <dbReference type="ARBA" id="ARBA00020071"/>
    </source>
</evidence>
<dbReference type="InterPro" id="IPR001173">
    <property type="entry name" value="Glyco_trans_2-like"/>
</dbReference>
<dbReference type="CDD" id="cd10962">
    <property type="entry name" value="CE4_GT2-like"/>
    <property type="match status" value="1"/>
</dbReference>
<protein>
    <recommendedName>
        <fullName evidence="4">Chitooligosaccharide deacetylase</fullName>
    </recommendedName>
    <alternativeName>
        <fullName evidence="7">Nodulation protein B</fullName>
    </alternativeName>
</protein>
<dbReference type="Gene3D" id="3.90.550.10">
    <property type="entry name" value="Spore Coat Polysaccharide Biosynthesis Protein SpsA, Chain A"/>
    <property type="match status" value="1"/>
</dbReference>
<sequence length="1139" mass="126111">MANRQIFYDPSGRRRKRFKVAVILFILLNLLTVAALFATIRVVPAERPLPVALEHGIPQAPPKSTLLARTGRQVNLAILRLLGAQPPSPRRVGAQRATQVAASMSKRLYVAFYTPWDPSSVASLQRHINDIDWLAPVWVTVTGPNHQFSVLADRDGRALLNTTPHRPLILPVIQNFQNGQVDSAGIKTLLADPRQRHRFLDRLEPFLLANHASGTVFDFEQLGRSDQLSYLQLLREARQRFARHGWLITVAVPVDQQWDLRRFSAFADKLFVMAYDEHSNDGPAGPVASQEWWANSVAAAVRDIPRSKVIVAIGNYAYDWHDGTGDPESVEEAWVDAGDSETRPAFDRASGNSTFAYDDENGHSHIVWMLDAASAFNQLTVLDRAGLREVALWRLGSEDPDLWSILGKSVVIPRNVTGLEHLAQGTNVDIEGQGEILRITALPTAGERKFLLSPTGLISGVDFVRLPRPYTITRTGYQRGLVALTFDDGPDPHWTSRILDILKSKHVPATFFVVGENALTERGLLQREVREGHEVGSHTYTHPNLATADHTRTLFELNATQRLFQAFTGRTLKLFRAPFFGDAEPTTADEILPVWEAQNRGYVSVGLHVDSEDWQRPGVPAIVNNVLSRVLSAPSTCNDESDAQCSRNIVLLHDSGGDRSQTVAALPILIDALRAHGYRFVPVSELAGLSPNQAMPPLSKSDHLAARIDLGLFELVGFSVRALGFLFAAAITLGIARALVLSALALVSAWKEMRRQPPPIVGNTFVSVLIPAFNEERVIERCVLEVLASTDVRLEVIVIDDGSTDRTSEIVERAFRDDQRVQLLMLENGGKARALNQGLALARSDLVIALDADTQFESDTIARLARWFAADERLAAVAGNAKVGNRINLVTKWQALEYVTAQNLERRALARMGAMTVVPGAVGAWRKTAIAGVGGYPPETLAEDQDLTIAVQRAGWNVAYDQTAIAWTEAPQSFRQLARQRFRWAFGTIQCVWKHKGIMANRQPRGLAFVGLPQTILFQLLFALISPIIDLALVINVFWTVSSIHEHGYTAVKGDLYEVALFWIIFAAIDLTAGLIAFTLERRENWRLIAWLLPQRFGYRQIMYYVVIKAGVQALRGPRVGWSSIARSGQVAPRANAKG</sequence>
<accession>A0ABP7L657</accession>
<name>A0ABP7L657_9SPHN</name>
<dbReference type="InterPro" id="IPR002509">
    <property type="entry name" value="NODB_dom"/>
</dbReference>
<reference evidence="12" key="1">
    <citation type="journal article" date="2019" name="Int. J. Syst. Evol. Microbiol.">
        <title>The Global Catalogue of Microorganisms (GCM) 10K type strain sequencing project: providing services to taxonomists for standard genome sequencing and annotation.</title>
        <authorList>
            <consortium name="The Broad Institute Genomics Platform"/>
            <consortium name="The Broad Institute Genome Sequencing Center for Infectious Disease"/>
            <person name="Wu L."/>
            <person name="Ma J."/>
        </authorList>
    </citation>
    <scope>NUCLEOTIDE SEQUENCE [LARGE SCALE GENOMIC DNA]</scope>
    <source>
        <strain evidence="12">JCM 17543</strain>
    </source>
</reference>
<comment type="similarity">
    <text evidence="3">Belongs to the polysaccharide deacetylase family.</text>
</comment>
<dbReference type="Gene3D" id="3.10.50.10">
    <property type="match status" value="1"/>
</dbReference>
<keyword evidence="8" id="KW-0812">Transmembrane</keyword>
<dbReference type="PANTHER" id="PTHR43630">
    <property type="entry name" value="POLY-BETA-1,6-N-ACETYL-D-GLUCOSAMINE SYNTHASE"/>
    <property type="match status" value="1"/>
</dbReference>
<dbReference type="Pfam" id="PF00535">
    <property type="entry name" value="Glycos_transf_2"/>
    <property type="match status" value="1"/>
</dbReference>
<dbReference type="CDD" id="cd06423">
    <property type="entry name" value="CESA_like"/>
    <property type="match status" value="1"/>
</dbReference>
<dbReference type="InterPro" id="IPR011330">
    <property type="entry name" value="Glyco_hydro/deAcase_b/a-brl"/>
</dbReference>
<comment type="similarity">
    <text evidence="2">Belongs to the glycosyltransferase 2 family.</text>
</comment>
<feature type="domain" description="NodB homology" evidence="9">
    <location>
        <begin position="480"/>
        <end position="681"/>
    </location>
</feature>
<comment type="function">
    <text evidence="1">Is involved in generating a small heat-stable compound (Nod), an acylated oligomer of N-acetylglucosamine, that stimulates mitosis in various plant protoplasts.</text>
</comment>
<evidence type="ECO:0000256" key="7">
    <source>
        <dbReference type="ARBA" id="ARBA00032976"/>
    </source>
</evidence>
<dbReference type="EMBL" id="BAABBM010000001">
    <property type="protein sequence ID" value="GAA3893923.1"/>
    <property type="molecule type" value="Genomic_DNA"/>
</dbReference>
<feature type="transmembrane region" description="Helical" evidence="8">
    <location>
        <begin position="20"/>
        <end position="40"/>
    </location>
</feature>
<evidence type="ECO:0000313" key="11">
    <source>
        <dbReference type="EMBL" id="GAA3893923.1"/>
    </source>
</evidence>
<keyword evidence="6" id="KW-0808">Transferase</keyword>
<dbReference type="Pfam" id="PF00704">
    <property type="entry name" value="Glyco_hydro_18"/>
    <property type="match status" value="1"/>
</dbReference>
<feature type="transmembrane region" description="Helical" evidence="8">
    <location>
        <begin position="1059"/>
        <end position="1080"/>
    </location>
</feature>
<evidence type="ECO:0000256" key="1">
    <source>
        <dbReference type="ARBA" id="ARBA00003236"/>
    </source>
</evidence>
<dbReference type="RefSeq" id="WP_344698719.1">
    <property type="nucleotide sequence ID" value="NZ_BAABBM010000001.1"/>
</dbReference>
<dbReference type="Gene3D" id="3.20.20.80">
    <property type="entry name" value="Glycosidases"/>
    <property type="match status" value="1"/>
</dbReference>
<keyword evidence="5" id="KW-0328">Glycosyltransferase</keyword>
<dbReference type="SUPFAM" id="SSF53448">
    <property type="entry name" value="Nucleotide-diphospho-sugar transferases"/>
    <property type="match status" value="1"/>
</dbReference>
<dbReference type="PROSITE" id="PS51677">
    <property type="entry name" value="NODB"/>
    <property type="match status" value="1"/>
</dbReference>
<comment type="caution">
    <text evidence="11">The sequence shown here is derived from an EMBL/GenBank/DDBJ whole genome shotgun (WGS) entry which is preliminary data.</text>
</comment>
<proteinExistence type="inferred from homology"/>
<dbReference type="PROSITE" id="PS51910">
    <property type="entry name" value="GH18_2"/>
    <property type="match status" value="1"/>
</dbReference>
<organism evidence="11 12">
    <name type="scientific">Sphingomonas limnosediminicola</name>
    <dbReference type="NCBI Taxonomy" id="940133"/>
    <lineage>
        <taxon>Bacteria</taxon>
        <taxon>Pseudomonadati</taxon>
        <taxon>Pseudomonadota</taxon>
        <taxon>Alphaproteobacteria</taxon>
        <taxon>Sphingomonadales</taxon>
        <taxon>Sphingomonadaceae</taxon>
        <taxon>Sphingomonas</taxon>
    </lineage>
</organism>
<evidence type="ECO:0000256" key="2">
    <source>
        <dbReference type="ARBA" id="ARBA00006739"/>
    </source>
</evidence>
<evidence type="ECO:0000259" key="10">
    <source>
        <dbReference type="PROSITE" id="PS51910"/>
    </source>
</evidence>
<feature type="domain" description="GH18" evidence="10">
    <location>
        <begin position="107"/>
        <end position="413"/>
    </location>
</feature>
<dbReference type="PANTHER" id="PTHR43630:SF1">
    <property type="entry name" value="POLY-BETA-1,6-N-ACETYL-D-GLUCOSAMINE SYNTHASE"/>
    <property type="match status" value="1"/>
</dbReference>
<dbReference type="Proteomes" id="UP001500827">
    <property type="component" value="Unassembled WGS sequence"/>
</dbReference>
<dbReference type="SMART" id="SM00636">
    <property type="entry name" value="Glyco_18"/>
    <property type="match status" value="1"/>
</dbReference>
<evidence type="ECO:0000256" key="6">
    <source>
        <dbReference type="ARBA" id="ARBA00022679"/>
    </source>
</evidence>
<gene>
    <name evidence="11" type="ORF">GCM10022276_11400</name>
</gene>